<dbReference type="PANTHER" id="PTHR11229:SF8">
    <property type="entry name" value="LARGE RIBOSOMAL SUBUNIT PROTEIN UL3M"/>
    <property type="match status" value="1"/>
</dbReference>
<protein>
    <recommendedName>
        <fullName evidence="4">Large ribosomal subunit protein uL3m</fullName>
    </recommendedName>
</protein>
<evidence type="ECO:0000313" key="6">
    <source>
        <dbReference type="EMBL" id="ORX65131.1"/>
    </source>
</evidence>
<gene>
    <name evidence="6" type="ORF">K493DRAFT_143544</name>
</gene>
<dbReference type="Gene3D" id="2.40.30.10">
    <property type="entry name" value="Translation factors"/>
    <property type="match status" value="1"/>
</dbReference>
<sequence>KGLRATHGVSLSHRSIGSTGQRTDPGKVFKGKKMPGRLGGDRVTVQNLKVVKIDLGLNCIYVKGAVPGVDDAYVRIRDSLKK</sequence>
<name>A0A1Y1VUZ9_9FUNG</name>
<feature type="non-terminal residue" evidence="6">
    <location>
        <position position="82"/>
    </location>
</feature>
<evidence type="ECO:0000256" key="2">
    <source>
        <dbReference type="ARBA" id="ARBA00022980"/>
    </source>
</evidence>
<dbReference type="InterPro" id="IPR009000">
    <property type="entry name" value="Transl_B-barrel_sf"/>
</dbReference>
<feature type="region of interest" description="Disordered" evidence="5">
    <location>
        <begin position="1"/>
        <end position="35"/>
    </location>
</feature>
<accession>A0A1Y1VUZ9</accession>
<evidence type="ECO:0000256" key="1">
    <source>
        <dbReference type="ARBA" id="ARBA00006540"/>
    </source>
</evidence>
<dbReference type="GO" id="GO:0005762">
    <property type="term" value="C:mitochondrial large ribosomal subunit"/>
    <property type="evidence" value="ECO:0007669"/>
    <property type="project" value="TreeGrafter"/>
</dbReference>
<keyword evidence="3" id="KW-0687">Ribonucleoprotein</keyword>
<keyword evidence="7" id="KW-1185">Reference proteome</keyword>
<proteinExistence type="inferred from homology"/>
<dbReference type="Proteomes" id="UP000193498">
    <property type="component" value="Unassembled WGS sequence"/>
</dbReference>
<feature type="compositionally biased region" description="Polar residues" evidence="5">
    <location>
        <begin position="12"/>
        <end position="22"/>
    </location>
</feature>
<keyword evidence="2" id="KW-0689">Ribosomal protein</keyword>
<feature type="non-terminal residue" evidence="6">
    <location>
        <position position="1"/>
    </location>
</feature>
<evidence type="ECO:0000256" key="5">
    <source>
        <dbReference type="SAM" id="MobiDB-lite"/>
    </source>
</evidence>
<comment type="similarity">
    <text evidence="1">Belongs to the universal ribosomal protein uL3 family.</text>
</comment>
<dbReference type="FunFam" id="2.40.30.10:FF:000004">
    <property type="entry name" value="50S ribosomal protein L3"/>
    <property type="match status" value="1"/>
</dbReference>
<dbReference type="InterPro" id="IPR019927">
    <property type="entry name" value="Ribosomal_uL3_bac/org-type"/>
</dbReference>
<dbReference type="AlphaFoldDB" id="A0A1Y1VUZ9"/>
<dbReference type="GO" id="GO:0006412">
    <property type="term" value="P:translation"/>
    <property type="evidence" value="ECO:0007669"/>
    <property type="project" value="InterPro"/>
</dbReference>
<dbReference type="SUPFAM" id="SSF50447">
    <property type="entry name" value="Translation proteins"/>
    <property type="match status" value="1"/>
</dbReference>
<dbReference type="STRING" id="1314790.A0A1Y1VUZ9"/>
<dbReference type="InParanoid" id="A0A1Y1VUZ9"/>
<dbReference type="PANTHER" id="PTHR11229">
    <property type="entry name" value="50S RIBOSOMAL PROTEIN L3"/>
    <property type="match status" value="1"/>
</dbReference>
<evidence type="ECO:0000256" key="3">
    <source>
        <dbReference type="ARBA" id="ARBA00023274"/>
    </source>
</evidence>
<dbReference type="GO" id="GO:0003735">
    <property type="term" value="F:structural constituent of ribosome"/>
    <property type="evidence" value="ECO:0007669"/>
    <property type="project" value="InterPro"/>
</dbReference>
<organism evidence="6 7">
    <name type="scientific">Basidiobolus meristosporus CBS 931.73</name>
    <dbReference type="NCBI Taxonomy" id="1314790"/>
    <lineage>
        <taxon>Eukaryota</taxon>
        <taxon>Fungi</taxon>
        <taxon>Fungi incertae sedis</taxon>
        <taxon>Zoopagomycota</taxon>
        <taxon>Entomophthoromycotina</taxon>
        <taxon>Basidiobolomycetes</taxon>
        <taxon>Basidiobolales</taxon>
        <taxon>Basidiobolaceae</taxon>
        <taxon>Basidiobolus</taxon>
    </lineage>
</organism>
<dbReference type="OrthoDB" id="274683at2759"/>
<evidence type="ECO:0000313" key="7">
    <source>
        <dbReference type="Proteomes" id="UP000193498"/>
    </source>
</evidence>
<evidence type="ECO:0000256" key="4">
    <source>
        <dbReference type="ARBA" id="ARBA00035209"/>
    </source>
</evidence>
<reference evidence="6 7" key="1">
    <citation type="submission" date="2016-07" db="EMBL/GenBank/DDBJ databases">
        <title>Pervasive Adenine N6-methylation of Active Genes in Fungi.</title>
        <authorList>
            <consortium name="DOE Joint Genome Institute"/>
            <person name="Mondo S.J."/>
            <person name="Dannebaum R.O."/>
            <person name="Kuo R.C."/>
            <person name="Labutti K."/>
            <person name="Haridas S."/>
            <person name="Kuo A."/>
            <person name="Salamov A."/>
            <person name="Ahrendt S.R."/>
            <person name="Lipzen A."/>
            <person name="Sullivan W."/>
            <person name="Andreopoulos W.B."/>
            <person name="Clum A."/>
            <person name="Lindquist E."/>
            <person name="Daum C."/>
            <person name="Ramamoorthy G.K."/>
            <person name="Gryganskyi A."/>
            <person name="Culley D."/>
            <person name="Magnuson J.K."/>
            <person name="James T.Y."/>
            <person name="O'Malley M.A."/>
            <person name="Stajich J.E."/>
            <person name="Spatafora J.W."/>
            <person name="Visel A."/>
            <person name="Grigoriev I.V."/>
        </authorList>
    </citation>
    <scope>NUCLEOTIDE SEQUENCE [LARGE SCALE GENOMIC DNA]</scope>
    <source>
        <strain evidence="6 7">CBS 931.73</strain>
    </source>
</reference>
<comment type="caution">
    <text evidence="6">The sequence shown here is derived from an EMBL/GenBank/DDBJ whole genome shotgun (WGS) entry which is preliminary data.</text>
</comment>
<dbReference type="EMBL" id="MCFE01001155">
    <property type="protein sequence ID" value="ORX65131.1"/>
    <property type="molecule type" value="Genomic_DNA"/>
</dbReference>